<comment type="miscellaneous">
    <text evidence="33">HIV-1 lineages are divided in three main groups, M (for Major), O (for Outlier), and N (for New, or Non-M, Non-O). The vast majority of strains found worldwide belong to the group M. Group O seems to be endemic to and largely confined to Cameroon and neighboring countries in West Central Africa, where these viruses represent a small minority of HIV-1 strains. The group N is represented by a limited number of isolates from Cameroonian persons. The group M is further subdivided in 9 clades or subtypes (A to D, F to H, J and K).</text>
</comment>
<comment type="subcellular location">
    <molecule>Surface protein gp120</molecule>
    <subcellularLocation>
        <location evidence="33">Virion membrane</location>
        <topology evidence="33">Peripheral membrane protein</topology>
    </subcellularLocation>
    <subcellularLocation>
        <location evidence="33">Host cell membrane</location>
        <topology evidence="33">Peripheral membrane protein</topology>
    </subcellularLocation>
    <subcellularLocation>
        <location evidence="33">Host endosome membrane</location>
        <topology evidence="33">Single-pass type I membrane protein</topology>
    </subcellularLocation>
    <text evidence="33">The surface protein is not anchored to the viral envelope, but associates with the extravirion surface through its binding to TM. It is probably concentrated at the site of budding and incorporated into the virions possibly by contacts between the cytoplasmic tail of Env and the N-terminus of Gag.</text>
</comment>
<evidence type="ECO:0000256" key="3">
    <source>
        <dbReference type="ARBA" id="ARBA00004505"/>
    </source>
</evidence>
<comment type="domain">
    <text evidence="33">The membrane proximal external region (MPER) present in gp41 is a tryptophan-rich region recognized by the antibodies 2F5, Z13, and 4E10. MPER seems to play a role in fusion.</text>
</comment>
<feature type="region of interest" description="CD4-binding loop" evidence="33">
    <location>
        <begin position="367"/>
        <end position="377"/>
    </location>
</feature>
<dbReference type="GO" id="GO:0055036">
    <property type="term" value="C:virion membrane"/>
    <property type="evidence" value="ECO:0007669"/>
    <property type="project" value="UniProtKB-SubCell"/>
</dbReference>
<evidence type="ECO:0000256" key="20">
    <source>
        <dbReference type="ARBA" id="ARBA00022879"/>
    </source>
</evidence>
<dbReference type="GO" id="GO:1903911">
    <property type="term" value="P:positive regulation of receptor clustering"/>
    <property type="evidence" value="ECO:0007669"/>
    <property type="project" value="UniProtKB-UniRule"/>
</dbReference>
<keyword evidence="30 33" id="KW-0449">Lipoprotein</keyword>
<evidence type="ECO:0000256" key="27">
    <source>
        <dbReference type="ARBA" id="ARBA00023157"/>
    </source>
</evidence>
<keyword evidence="26 33" id="KW-0564">Palmitate</keyword>
<dbReference type="GO" id="GO:1903908">
    <property type="term" value="P:positive regulation of plasma membrane raft polarization"/>
    <property type="evidence" value="ECO:0007669"/>
    <property type="project" value="UniProtKB-UniRule"/>
</dbReference>
<feature type="transmembrane region" description="Helical" evidence="34">
    <location>
        <begin position="684"/>
        <end position="711"/>
    </location>
</feature>
<evidence type="ECO:0000256" key="22">
    <source>
        <dbReference type="ARBA" id="ARBA00022989"/>
    </source>
</evidence>
<feature type="disulfide bond" evidence="33">
    <location>
        <begin position="234"/>
        <end position="245"/>
    </location>
</feature>
<dbReference type="CDD" id="cd09909">
    <property type="entry name" value="HIV-1-like_HR1-HR2"/>
    <property type="match status" value="1"/>
</dbReference>
<evidence type="ECO:0000256" key="26">
    <source>
        <dbReference type="ARBA" id="ARBA00023139"/>
    </source>
</evidence>
<comment type="PTM">
    <text evidence="33">Highly glycosylated by host. The high number of glycan on the protein is reffered to as 'glycan shield' because it contributes to hide protein sequence from adaptive immune system.</text>
</comment>
<reference evidence="38" key="1">
    <citation type="journal article" date="2020" name="J. Exp. Med.">
        <title>Antigen-responsive CD4+ T cell clones contribute to the HIV-1 latent reservoir. .</title>
        <authorList>
            <person name="Mendoza P."/>
            <person name="Jackson J.R."/>
            <person name="Oliveira T.Y."/>
            <person name="Gaebler C."/>
            <person name="Ramos V."/>
            <person name="Caskey M."/>
            <person name="Jankovic M."/>
            <person name="Nussenzweig M.C."/>
            <person name="Cohn L.B."/>
        </authorList>
    </citation>
    <scope>NUCLEOTIDE SEQUENCE</scope>
    <source>
        <strain evidence="38">5104_CEFT_CD69_M4</strain>
    </source>
</reference>
<feature type="region of interest" description="Immunosuppression" evidence="33">
    <location>
        <begin position="580"/>
        <end position="598"/>
    </location>
</feature>
<evidence type="ECO:0000259" key="37">
    <source>
        <dbReference type="Pfam" id="PF00517"/>
    </source>
</evidence>
<comment type="domain">
    <text evidence="33">The CD4-binding region is targeted by the antibody b12.</text>
</comment>
<dbReference type="GO" id="GO:0075512">
    <property type="term" value="P:clathrin-dependent endocytosis of virus by host cell"/>
    <property type="evidence" value="ECO:0007669"/>
    <property type="project" value="UniProtKB-UniRule"/>
</dbReference>
<keyword evidence="17 33" id="KW-1161">Viral attachment to host cell</keyword>
<comment type="subunit">
    <text evidence="33">The mature envelope protein (Env) consists of a homotrimer of non-covalently associated gp120-gp41 heterodimers. The resulting complex protrudes from the virus surface as a spike. There seems to be as few as 10 spikes on the average virion. Surface protein gp120 interacts with host CD4, CCR5 and CXCR4. Gp120 also interacts with the C-type lectins CD209/DC-SIGN and CLEC4M/DC-SIGNR (collectively referred to as DC-SIGN(R)). Gp120 and gp41 interact with GalCer. Gp120 interacts with host ITGA4/ITGB7 complex; on CD4+ T-cells, this interaction results in rapid activation of integrin ITGAL/LFA-1, which facilitates efficient cell-to-cell spreading of HIV-1. Gp120 interacts with cell-associated heparan sulfate; this interaction increases virus infectivity on permissive cells and may be involved in infection of CD4- cells.</text>
</comment>
<dbReference type="FunFam" id="1.10.287.210:FF:000001">
    <property type="entry name" value="Envelope glycoprotein gp160"/>
    <property type="match status" value="1"/>
</dbReference>
<comment type="function">
    <text evidence="33">Transmembrane protein gp41: Acts as a class I viral fusion protein. Under the current model, the protein has at least 3 conformational states: pre-fusion native state, pre-hairpin intermediate state, and post-fusion hairpin state. During fusion of viral and target intracellular membranes, the coiled coil regions (heptad repeats) assume a trimer-of-hairpins structure, positioning the fusion peptide in close proximity to the C-terminal region of the ectodomain. The formation of this structure appears to drive apposition and subsequent fusion of viral and target cell membranes. Complete fusion occurs in host cell endosomes and is dynamin-dependent, however some lipid transfer might occur at the plasma membrane. The virus undergoes clathrin-dependent internalization long before endosomal fusion, thus minimizing the surface exposure of conserved viral epitopes during fusion and reducing the efficacy of inhibitors targeting these epitopes. Membranes fusion leads to delivery of the nucleocapsid into the cytoplasm.</text>
</comment>
<evidence type="ECO:0000256" key="8">
    <source>
        <dbReference type="ARBA" id="ARBA00022510"/>
    </source>
</evidence>
<evidence type="ECO:0000256" key="23">
    <source>
        <dbReference type="ARBA" id="ARBA00023046"/>
    </source>
</evidence>
<evidence type="ECO:0000256" key="2">
    <source>
        <dbReference type="ARBA" id="ARBA00004433"/>
    </source>
</evidence>
<keyword evidence="20 33" id="KW-0261">Viral envelope protein</keyword>
<dbReference type="EMBL" id="MT190781">
    <property type="protein sequence ID" value="QIV15648.1"/>
    <property type="molecule type" value="Genomic_DNA"/>
</dbReference>
<feature type="chain" id="PRO_5026403772" description="Transmembrane protein gp41" evidence="33">
    <location>
        <begin position="517"/>
        <end position="862"/>
    </location>
</feature>
<comment type="PTM">
    <text evidence="33">Specific enzymatic cleavages in vivo yield mature proteins. Envelope glycoproteins are synthesized as a inactive precursor that is heavily N-glycosylated and processed likely by host cell furin in the Golgi to yield the mature SU and TM proteins. The cleavage site between SU and TM requires the minimal sequence [KR]-X-[KR]-R. About 2 of the 9 disulfide bonds of gp41 are reduced by P4HB/PDI, following binding to CD4 receptor.</text>
</comment>
<keyword evidence="7 33" id="KW-1168">Fusion of virus membrane with host membrane</keyword>
<feature type="coiled-coil region" evidence="33">
    <location>
        <begin position="639"/>
        <end position="673"/>
    </location>
</feature>
<evidence type="ECO:0000256" key="28">
    <source>
        <dbReference type="ARBA" id="ARBA00023180"/>
    </source>
</evidence>
<evidence type="ECO:0000256" key="21">
    <source>
        <dbReference type="ARBA" id="ARBA00022890"/>
    </source>
</evidence>
<comment type="similarity">
    <text evidence="33">Belongs to the HIV-1 env protein family.</text>
</comment>
<evidence type="ECO:0000256" key="6">
    <source>
        <dbReference type="ARBA" id="ARBA00004650"/>
    </source>
</evidence>
<feature type="region of interest" description="MPER; binding to GalCer" evidence="33">
    <location>
        <begin position="668"/>
        <end position="689"/>
    </location>
</feature>
<proteinExistence type="inferred from homology"/>
<evidence type="ECO:0000259" key="36">
    <source>
        <dbReference type="Pfam" id="PF00516"/>
    </source>
</evidence>
<evidence type="ECO:0000256" key="12">
    <source>
        <dbReference type="ARBA" id="ARBA00022595"/>
    </source>
</evidence>
<keyword evidence="18 33" id="KW-0946">Virion</keyword>
<dbReference type="GO" id="GO:0019082">
    <property type="term" value="P:viral protein processing"/>
    <property type="evidence" value="ECO:0007669"/>
    <property type="project" value="UniProtKB-UniRule"/>
</dbReference>
<dbReference type="GO" id="GO:0005198">
    <property type="term" value="F:structural molecule activity"/>
    <property type="evidence" value="ECO:0007669"/>
    <property type="project" value="UniProtKB-UniRule"/>
</dbReference>
<dbReference type="Gene3D" id="1.10.287.210">
    <property type="match status" value="1"/>
</dbReference>
<organismHost>
    <name type="scientific">Homo sapiens</name>
    <name type="common">Human</name>
    <dbReference type="NCBI Taxonomy" id="9606"/>
</organismHost>
<evidence type="ECO:0000256" key="15">
    <source>
        <dbReference type="ARBA" id="ARBA00022703"/>
    </source>
</evidence>
<comment type="domain">
    <text evidence="33 34">The 17 amino acids long immunosuppressive region is present in many retroviral envelope proteins. Synthetic peptides derived from this relatively conserved sequence inhibit immune function in vitro and in vivo.</text>
</comment>
<evidence type="ECO:0000256" key="35">
    <source>
        <dbReference type="SAM" id="MobiDB-lite"/>
    </source>
</evidence>
<dbReference type="FunFam" id="2.170.40.20:FF:000001">
    <property type="entry name" value="Envelope glycoprotein gp160"/>
    <property type="match status" value="1"/>
</dbReference>
<keyword evidence="13 33" id="KW-0165">Cleavage on pair of basic residues</keyword>
<evidence type="ECO:0000256" key="4">
    <source>
        <dbReference type="ARBA" id="ARBA00004563"/>
    </source>
</evidence>
<keyword evidence="25 33" id="KW-0472">Membrane</keyword>
<dbReference type="Gene3D" id="2.170.40.20">
    <property type="entry name" value="Human immunodeficiency virus 1, Gp160, envelope glycoprotein"/>
    <property type="match status" value="2"/>
</dbReference>
<comment type="domain">
    <text evidence="33">The YXXL motif is involved in determining the exact site of viral release at the surface of infected mononuclear cells and promotes endocytosis. YXXL and di-leucine endocytosis motifs interact directly or indirectly with the clathrin adapter complexes, opperate independently, and their activities are not additive.</text>
</comment>
<keyword evidence="24 33" id="KW-0175">Coiled coil</keyword>
<dbReference type="FunFam" id="2.170.40.20:FF:000003">
    <property type="entry name" value="Envelope glycoprotein gp160"/>
    <property type="match status" value="1"/>
</dbReference>
<comment type="subcellular location">
    <subcellularLocation>
        <location evidence="3">Host cell membrane</location>
        <topology evidence="3">Peripheral membrane protein</topology>
    </subcellularLocation>
    <subcellularLocation>
        <location evidence="1">Host cell membrane</location>
        <topology evidence="1">Single-pass type I membrane protein</topology>
    </subcellularLocation>
    <subcellularLocation>
        <location evidence="2">Host endosome membrane</location>
        <topology evidence="2">Peripheral membrane protein</topology>
    </subcellularLocation>
    <subcellularLocation>
        <location evidence="5">Host endosome membrane</location>
        <topology evidence="5">Single-pass type I membrane protein</topology>
    </subcellularLocation>
    <subcellularLocation>
        <location evidence="6">Virion membrane</location>
        <topology evidence="6">Peripheral membrane protein</topology>
    </subcellularLocation>
    <subcellularLocation>
        <location evidence="4">Virion membrane</location>
        <topology evidence="4">Single-pass type I membrane protein</topology>
    </subcellularLocation>
</comment>
<feature type="region of interest" description="Disordered" evidence="35">
    <location>
        <begin position="725"/>
        <end position="747"/>
    </location>
</feature>
<evidence type="ECO:0000256" key="30">
    <source>
        <dbReference type="ARBA" id="ARBA00023288"/>
    </source>
</evidence>
<dbReference type="Pfam" id="PF00517">
    <property type="entry name" value="GP41"/>
    <property type="match status" value="1"/>
</dbReference>
<dbReference type="Pfam" id="PF00516">
    <property type="entry name" value="GP120"/>
    <property type="match status" value="1"/>
</dbReference>
<evidence type="ECO:0000256" key="1">
    <source>
        <dbReference type="ARBA" id="ARBA00004402"/>
    </source>
</evidence>
<evidence type="ECO:0000256" key="10">
    <source>
        <dbReference type="ARBA" id="ARBA00022570"/>
    </source>
</evidence>
<feature type="disulfide bond" evidence="33">
    <location>
        <begin position="224"/>
        <end position="253"/>
    </location>
</feature>
<dbReference type="SUPFAM" id="SSF56502">
    <property type="entry name" value="gp120 core"/>
    <property type="match status" value="2"/>
</dbReference>
<dbReference type="GO" id="GO:0020002">
    <property type="term" value="C:host cell plasma membrane"/>
    <property type="evidence" value="ECO:0007669"/>
    <property type="project" value="UniProtKB-SubCell"/>
</dbReference>
<keyword evidence="28 33" id="KW-0325">Glycoprotein</keyword>
<keyword evidence="11 33" id="KW-0945">Host-virus interaction</keyword>
<organism evidence="38">
    <name type="scientific">Human immunodeficiency virus type 1</name>
    <name type="common">HIV-1</name>
    <dbReference type="NCBI Taxonomy" id="11676"/>
    <lineage>
        <taxon>Viruses</taxon>
        <taxon>Riboviria</taxon>
        <taxon>Pararnavirae</taxon>
        <taxon>Artverviricota</taxon>
        <taxon>Revtraviricetes</taxon>
        <taxon>Ortervirales</taxon>
        <taxon>Retroviridae</taxon>
        <taxon>Orthoretrovirinae</taxon>
        <taxon>Lentivirus</taxon>
        <taxon>Lentivirus humimdef1</taxon>
    </lineage>
</organism>
<dbReference type="InterPro" id="IPR037527">
    <property type="entry name" value="Gp160"/>
</dbReference>
<comment type="subunit">
    <text evidence="32">The mature envelope protein (Env) consists of a homotrimer of non-covalently associated gp120-gp41 heterodimers. The resulting complex protrudes from the virus surface as a spike. There seems to be as few as 10 spikes on the average virion. Interacts with host CD4, CCR5 and CXCR4. Gp120 also interacts with the C-type lectins CD209/DC-SIGN and CLEC4M/DC-SIGNR (collectively referred to as DC-SIGN(R)). Gp120 and gp41 interact with GalCer. Gp120 interacts with host ITGA4/ITGB7 complex; on CD4+ T-cells, this interaction results in rapid activation of integrin ITGAL/LFA-1, which facilitates efficient cell-to-cell spreading of HIV-1. Gp120 interacts with cell-associated heparan sulfate; this interaction increases virus infectivity on permissive cells and may be involved in infection of CD4- cells.</text>
</comment>
<evidence type="ECO:0000256" key="33">
    <source>
        <dbReference type="HAMAP-Rule" id="MF_04083"/>
    </source>
</evidence>
<feature type="topological domain" description="Cytoplasmic" evidence="33">
    <location>
        <begin position="712"/>
        <end position="862"/>
    </location>
</feature>
<evidence type="ECO:0000256" key="32">
    <source>
        <dbReference type="ARBA" id="ARBA00062028"/>
    </source>
</evidence>
<feature type="domain" description="Human immunodeficiency virus 1 envelope glycoprotein Gp120" evidence="36">
    <location>
        <begin position="36"/>
        <end position="516"/>
    </location>
</feature>
<dbReference type="InterPro" id="IPR000328">
    <property type="entry name" value="GP41-like"/>
</dbReference>
<evidence type="ECO:0000256" key="14">
    <source>
        <dbReference type="ARBA" id="ARBA00022692"/>
    </source>
</evidence>
<comment type="domain">
    <text evidence="33">Some of the most genetically diverse regions of the viral genome are present in Env. They are called variable regions 1 through 5 (V1 through V5). Coreceptor usage of gp120 is determined mainly by the primary structure of the third variable region (V3) in the outer domain of gp120. The sequence of V3 determines which coreceptor, CCR5 and/or CXCR4 (corresponding to R5/macrophage, X4/T cell and R5X4/T cell and macrophage tropism), is used to trigger the fusion potential of the Env complex, and hence which cells the virus can infect. Binding to CCR5 involves a region adjacent in addition to V3.</text>
</comment>
<feature type="disulfide bond" evidence="33">
    <location>
        <begin position="56"/>
        <end position="76"/>
    </location>
</feature>
<accession>A0A6H0MCV4</accession>
<dbReference type="Gene3D" id="1.20.5.490">
    <property type="entry name" value="Single helix bin"/>
    <property type="match status" value="1"/>
</dbReference>
<dbReference type="GO" id="GO:0052031">
    <property type="term" value="P:symbiont-mediated perturbation of host defense response"/>
    <property type="evidence" value="ECO:0007669"/>
    <property type="project" value="UniProtKB-UniRule"/>
</dbReference>
<evidence type="ECO:0000256" key="18">
    <source>
        <dbReference type="ARBA" id="ARBA00022844"/>
    </source>
</evidence>
<dbReference type="GO" id="GO:0044175">
    <property type="term" value="C:host cell endosome membrane"/>
    <property type="evidence" value="ECO:0007669"/>
    <property type="project" value="UniProtKB-SubCell"/>
</dbReference>
<evidence type="ECO:0000256" key="17">
    <source>
        <dbReference type="ARBA" id="ARBA00022804"/>
    </source>
</evidence>
<comment type="subcellular location">
    <molecule>Transmembrane protein gp41</molecule>
    <subcellularLocation>
        <location evidence="33">Virion membrane</location>
        <topology evidence="33">Single-pass type I membrane protein</topology>
    </subcellularLocation>
    <subcellularLocation>
        <location evidence="33">Host cell membrane</location>
        <topology evidence="33">Single-pass type I membrane protein</topology>
    </subcellularLocation>
    <subcellularLocation>
        <location evidence="33">Host endosome membrane</location>
        <topology evidence="33">Single-pass type I membrane protein</topology>
    </subcellularLocation>
    <text evidence="33">It is probably concentrated at the site of budding and incorporated into the virions possibly by contacts between the cytoplasmic tail of Env and the N-terminus of Gag.</text>
</comment>
<gene>
    <name evidence="33 38" type="primary">env</name>
</gene>
<protein>
    <recommendedName>
        <fullName evidence="33">Envelope glycoprotein gp160</fullName>
    </recommendedName>
    <alternativeName>
        <fullName evidence="33">Env polyprotein</fullName>
    </alternativeName>
    <component>
        <recommendedName>
            <fullName evidence="33">Surface protein gp120</fullName>
            <shortName evidence="33">SU</shortName>
        </recommendedName>
        <alternativeName>
            <fullName evidence="33">Glycoprotein 120</fullName>
            <shortName evidence="33">gp120</shortName>
        </alternativeName>
    </component>
    <component>
        <recommendedName>
            <fullName evidence="33">Transmembrane protein gp41</fullName>
            <shortName evidence="33">TM</shortName>
        </recommendedName>
        <alternativeName>
            <fullName evidence="33">Glycoprotein 41</fullName>
            <shortName evidence="33">gp41</shortName>
        </alternativeName>
    </component>
</protein>
<dbReference type="SUPFAM" id="SSF58069">
    <property type="entry name" value="Virus ectodomain"/>
    <property type="match status" value="1"/>
</dbReference>
<evidence type="ECO:0000256" key="34">
    <source>
        <dbReference type="RuleBase" id="RU363095"/>
    </source>
</evidence>
<evidence type="ECO:0000256" key="5">
    <source>
        <dbReference type="ARBA" id="ARBA00004578"/>
    </source>
</evidence>
<keyword evidence="22 33" id="KW-1133">Transmembrane helix</keyword>
<keyword evidence="23 33" id="KW-1039">Host endosome</keyword>
<feature type="domain" description="Retroviral envelope protein GP41-like" evidence="37">
    <location>
        <begin position="536"/>
        <end position="725"/>
    </location>
</feature>
<feature type="lipid moiety-binding region" description="S-palmitoyl cysteine; by host" evidence="33">
    <location>
        <position position="843"/>
    </location>
</feature>
<feature type="site" description="Cleavage; by host furin" evidence="33">
    <location>
        <begin position="516"/>
        <end position="517"/>
    </location>
</feature>
<dbReference type="GO" id="GO:0039654">
    <property type="term" value="P:fusion of virus membrane with host endosome membrane"/>
    <property type="evidence" value="ECO:0007669"/>
    <property type="project" value="UniProtKB-UniRule"/>
</dbReference>
<evidence type="ECO:0000256" key="29">
    <source>
        <dbReference type="ARBA" id="ARBA00023280"/>
    </source>
</evidence>
<evidence type="ECO:0000256" key="19">
    <source>
        <dbReference type="ARBA" id="ARBA00022870"/>
    </source>
</evidence>
<keyword evidence="29 33" id="KW-0899">Viral immunoevasion</keyword>
<comment type="function">
    <text evidence="33">Surface protein gp120: Attaches the virus to the host lymphoid cell by binding to the primary receptor CD4. This interaction induces a structural rearrangement creating a high affinity binding site for a chemokine coreceptor like CXCR4 and/or CCR5. Acts as a ligand for CD209/DC-SIGN and CLEC4M/DC-SIGNR, which are respectively found on dendritic cells (DCs), and on endothelial cells of liver sinusoids and lymph node sinuses. These interactions allow capture of viral particles at mucosal surfaces by these cells and subsequent transmission to permissive cells. HIV subverts the migration properties of dendritic cells to gain access to CD4+ T-cells in lymph nodes. Virus transmission to permissive T-cells occurs either in trans (without DCs infection, through viral capture and transmission), or in cis (following DCs productive infection, through the usual CD4-gp120 interaction), thereby inducing a robust infection. In trans infection, bound virions remain infectious over days and it is proposed that they are not degraded, but protected in non-lysosomal acidic organelles within the DCs close to the cell membrane thus contributing to the viral infectious potential during DCs' migration from the periphery to the lymphoid tissues. On arrival at lymphoid tissues, intact virions recycle back to DCs' cell surface allowing virus transmission to CD4+ T-cells.</text>
</comment>
<feature type="lipid moiety-binding region" description="S-palmitoyl cysteine; by host" evidence="33">
    <location>
        <position position="770"/>
    </location>
</feature>
<keyword evidence="31 33" id="KW-1160">Virus entry into host cell</keyword>
<evidence type="ECO:0000256" key="16">
    <source>
        <dbReference type="ARBA" id="ARBA00022729"/>
    </source>
</evidence>
<name>A0A6H0MCV4_HV1</name>
<keyword evidence="10 33" id="KW-1165">Clathrin-mediated endocytosis of virus by host</keyword>
<keyword evidence="12 33" id="KW-1162">Viral penetration into host cytoplasm</keyword>
<comment type="miscellaneous">
    <text evidence="33">Inhibitors targeting HIV-1 viral envelope proteins are used as antiretroviral drugs. Attachment of virions to the cell surface via non-specific interactions and CD4 binding can be blocked by inhibitors that include cyanovirin-N, cyclotriazadisulfonamide analogs, PRO 2000, TNX 355 and PRO 542. In addition, BMS 806 can block CD4-induced conformational changes. Env interactions with the coreceptor molecules can be targeted by CCR5 antagonists including SCH-D, maraviroc (UK 427857) and aplaviroc (GW 873140), and the CXCR4 antagonist AMD 070. Fusion of viral and cellular membranes can be inhibited by peptides such as enfuvirtide and tifuvirtide (T 1249). Resistance to inhibitors associated with mutations in Env are observed. Most of the time, single mutations confer only a modest reduction in drug susceptibility. Combination of several mutations is usually required to develop a high-level drug resistance.</text>
</comment>
<evidence type="ECO:0000256" key="7">
    <source>
        <dbReference type="ARBA" id="ARBA00022506"/>
    </source>
</evidence>
<evidence type="ECO:0000256" key="13">
    <source>
        <dbReference type="ARBA" id="ARBA00022685"/>
    </source>
</evidence>
<keyword evidence="27 33" id="KW-1015">Disulfide bond</keyword>
<feature type="short sequence motif" description="YXXL motif; contains endocytosis signal" evidence="33">
    <location>
        <begin position="718"/>
        <end position="721"/>
    </location>
</feature>
<dbReference type="GO" id="GO:0019064">
    <property type="term" value="P:fusion of virus membrane with host plasma membrane"/>
    <property type="evidence" value="ECO:0007669"/>
    <property type="project" value="UniProtKB-UniRule"/>
</dbReference>
<dbReference type="HAMAP" id="MF_04083">
    <property type="entry name" value="HIV_ENV"/>
    <property type="match status" value="1"/>
</dbReference>
<feature type="disulfide bond" evidence="33">
    <location>
        <begin position="604"/>
        <end position="610"/>
    </location>
</feature>
<keyword evidence="8 33" id="KW-1170">Fusion of virus membrane with host endosomal membrane</keyword>
<evidence type="ECO:0000256" key="25">
    <source>
        <dbReference type="ARBA" id="ARBA00023136"/>
    </source>
</evidence>
<dbReference type="InterPro" id="IPR000777">
    <property type="entry name" value="HIV1_Gp120"/>
</dbReference>
<dbReference type="GO" id="GO:0019062">
    <property type="term" value="P:virion attachment to host cell"/>
    <property type="evidence" value="ECO:0007669"/>
    <property type="project" value="UniProtKB-UniRule"/>
</dbReference>
<comment type="caution">
    <text evidence="33">Lacks conserved residue(s) required for the propagation of feature annotation.</text>
</comment>
<keyword evidence="14 33" id="KW-0812">Transmembrane</keyword>
<keyword evidence="9 33" id="KW-1032">Host cell membrane</keyword>
<evidence type="ECO:0000256" key="31">
    <source>
        <dbReference type="ARBA" id="ARBA00023296"/>
    </source>
</evidence>
<keyword evidence="15 33" id="KW-0053">Apoptosis</keyword>
<keyword evidence="21 33" id="KW-1164">Virus endocytosis by host</keyword>
<comment type="PTM">
    <text evidence="33">Palmitoylation of the transmembrane protein and of Env polyprotein (prior to its proteolytic cleavage) is essential for their association with host cell membrane lipid rafts. Palmitoylation is therefore required for envelope trafficking to classical lipid rafts, but not for viral replication.</text>
</comment>
<feature type="short sequence motif" description="Di-leucine internalization motif" evidence="33">
    <location>
        <begin position="861"/>
        <end position="862"/>
    </location>
</feature>
<dbReference type="GO" id="GO:0016020">
    <property type="term" value="C:membrane"/>
    <property type="evidence" value="ECO:0007669"/>
    <property type="project" value="UniProtKB-UniRule"/>
</dbReference>
<keyword evidence="19 33" id="KW-1043">Host membrane</keyword>
<sequence>MKAMGTRRNCQRLWRWGTMLLGMLMMICNAAEEEKLWVTVYYGVPVWKEATTTLFCASDAKAYDTEVHNVWATHACVPTDPNPQEVVLGNVTENFNMWKNNMVDQMHEDVISLWDQSLKPCVKLTPLCVTLNCTKVNVTNNSNQNGPNVTITNNSSNGETEMKNCSFYTNPNLGDKRKREYALFYALDIVPVDNISYRLTSCNTSVLTQACPKMSFEPIPIHYCAPAGFAILKCNDKKFNGTGPCTNVSTVQCTHGIKPVVSTQLLLNGSLAEEEIVIRSENITDNAKTIIVHLNEAIVINCIRPNNNTRKSIPIGPGRAFYATGDIIGDIRQAHCNISAKNWTNTLQQVAQKLYEQFNKTIIFNQSSGGDPEIVMHTFNCGGEFFYCNTTRLFNSTWNSTQLSNSTWNGTEVNITLPCRIKQIINMWQEVGKAMYAPPIRGQIRCSSNITGLLLTRDGGIGENGTENGTETFRPEGGNMKNNWRSELYKYKVVRIEPLGIAPTKAKRRVVQREKRAVGTIGAMFLGFLGAAGSTMGAASLTLTVQARLLLSGIVQQQNNLLRAIEAQQHLLQLTVWGIKQLKARVLAVERYLRDQQLLGIWGCSGKLICTTNVPWNKTWSNKSYHDIWENMTWMQWEREIDNYTSIIYTLIEESQNQQEKNELDLLQLDKWASLWNWFDISNWLWYIKIFIMIVGGLVGLRIVFAILSIVNRVRQGYSPLSFQTHLPARRGPDRPGGIEEEGGERDKGTSIRLVDGFLALIWDDLRNLCLFSYHRLRDCLLIATRIVELLGHRGWELLKYWWNLLLYWSQELKNSAVSLLNATAIAVAEGTDRIIEVLQRICRAICNIPTRIRQGLERALL</sequence>
<dbReference type="InterPro" id="IPR036377">
    <property type="entry name" value="Gp120_core_sf"/>
</dbReference>
<evidence type="ECO:0000256" key="24">
    <source>
        <dbReference type="ARBA" id="ARBA00023054"/>
    </source>
</evidence>
<comment type="function">
    <text evidence="33">Envelope glycoprotein gp160: Oligomerizes in the host endoplasmic reticulum into predominantly trimers. In a second time, gp160 transits in the host Golgi, where glycosylation is completed. The precursor is then proteolytically cleaved in the trans-Golgi and thereby activated by cellular furin or furin-like proteases to produce gp120 and gp41.</text>
</comment>
<evidence type="ECO:0000256" key="11">
    <source>
        <dbReference type="ARBA" id="ARBA00022581"/>
    </source>
</evidence>
<evidence type="ECO:0000256" key="9">
    <source>
        <dbReference type="ARBA" id="ARBA00022511"/>
    </source>
</evidence>
<dbReference type="GO" id="GO:0019031">
    <property type="term" value="C:viral envelope"/>
    <property type="evidence" value="ECO:0007669"/>
    <property type="project" value="UniProtKB-KW"/>
</dbReference>
<feature type="chain" id="PRO_5026403773" description="Envelope glycoprotein gp160" evidence="33">
    <location>
        <begin position="35"/>
        <end position="862"/>
    </location>
</feature>
<keyword evidence="16 33" id="KW-0732">Signal</keyword>
<evidence type="ECO:0000313" key="38">
    <source>
        <dbReference type="EMBL" id="QIV15648.1"/>
    </source>
</evidence>
<dbReference type="FunFam" id="1.20.5.490:FF:000001">
    <property type="entry name" value="Envelope glycoprotein gp160"/>
    <property type="match status" value="1"/>
</dbReference>